<comment type="caution">
    <text evidence="8">The sequence shown here is derived from an EMBL/GenBank/DDBJ whole genome shotgun (WGS) entry which is preliminary data.</text>
</comment>
<dbReference type="PANTHER" id="PTHR43214:SF41">
    <property type="entry name" value="NITRATE_NITRITE RESPONSE REGULATOR PROTEIN NARP"/>
    <property type="match status" value="1"/>
</dbReference>
<keyword evidence="1 5" id="KW-0597">Phosphoprotein</keyword>
<dbReference type="InterPro" id="IPR016032">
    <property type="entry name" value="Sig_transdc_resp-reg_C-effctor"/>
</dbReference>
<dbReference type="Proteomes" id="UP001501469">
    <property type="component" value="Unassembled WGS sequence"/>
</dbReference>
<protein>
    <submittedName>
        <fullName evidence="8">Response regulator transcription factor</fullName>
    </submittedName>
</protein>
<evidence type="ECO:0000313" key="8">
    <source>
        <dbReference type="EMBL" id="GAA4026502.1"/>
    </source>
</evidence>
<feature type="modified residue" description="4-aspartylphosphate" evidence="5">
    <location>
        <position position="54"/>
    </location>
</feature>
<dbReference type="SMART" id="SM00421">
    <property type="entry name" value="HTH_LUXR"/>
    <property type="match status" value="1"/>
</dbReference>
<dbReference type="InterPro" id="IPR039420">
    <property type="entry name" value="WalR-like"/>
</dbReference>
<evidence type="ECO:0000259" key="6">
    <source>
        <dbReference type="PROSITE" id="PS50043"/>
    </source>
</evidence>
<dbReference type="Gene3D" id="3.40.50.2300">
    <property type="match status" value="1"/>
</dbReference>
<dbReference type="InterPro" id="IPR000792">
    <property type="entry name" value="Tscrpt_reg_LuxR_C"/>
</dbReference>
<keyword evidence="2" id="KW-0805">Transcription regulation</keyword>
<dbReference type="SUPFAM" id="SSF46894">
    <property type="entry name" value="C-terminal effector domain of the bipartite response regulators"/>
    <property type="match status" value="1"/>
</dbReference>
<gene>
    <name evidence="8" type="ORF">GCM10022409_08110</name>
</gene>
<evidence type="ECO:0000256" key="3">
    <source>
        <dbReference type="ARBA" id="ARBA00023125"/>
    </source>
</evidence>
<keyword evidence="4" id="KW-0804">Transcription</keyword>
<dbReference type="PROSITE" id="PS50043">
    <property type="entry name" value="HTH_LUXR_2"/>
    <property type="match status" value="1"/>
</dbReference>
<feature type="domain" description="Response regulatory" evidence="7">
    <location>
        <begin position="3"/>
        <end position="119"/>
    </location>
</feature>
<dbReference type="PRINTS" id="PR00038">
    <property type="entry name" value="HTHLUXR"/>
</dbReference>
<dbReference type="Pfam" id="PF00196">
    <property type="entry name" value="GerE"/>
    <property type="match status" value="1"/>
</dbReference>
<dbReference type="Pfam" id="PF00072">
    <property type="entry name" value="Response_reg"/>
    <property type="match status" value="1"/>
</dbReference>
<dbReference type="RefSeq" id="WP_345050603.1">
    <property type="nucleotide sequence ID" value="NZ_BAABDK010000006.1"/>
</dbReference>
<dbReference type="CDD" id="cd06170">
    <property type="entry name" value="LuxR_C_like"/>
    <property type="match status" value="1"/>
</dbReference>
<name>A0ABP7THZ2_9BACT</name>
<evidence type="ECO:0000313" key="9">
    <source>
        <dbReference type="Proteomes" id="UP001501469"/>
    </source>
</evidence>
<dbReference type="InterPro" id="IPR011006">
    <property type="entry name" value="CheY-like_superfamily"/>
</dbReference>
<feature type="domain" description="HTH luxR-type" evidence="6">
    <location>
        <begin position="147"/>
        <end position="212"/>
    </location>
</feature>
<evidence type="ECO:0000256" key="2">
    <source>
        <dbReference type="ARBA" id="ARBA00023015"/>
    </source>
</evidence>
<dbReference type="PROSITE" id="PS50110">
    <property type="entry name" value="RESPONSE_REGULATORY"/>
    <property type="match status" value="1"/>
</dbReference>
<evidence type="ECO:0000256" key="4">
    <source>
        <dbReference type="ARBA" id="ARBA00023163"/>
    </source>
</evidence>
<dbReference type="InterPro" id="IPR001789">
    <property type="entry name" value="Sig_transdc_resp-reg_receiver"/>
</dbReference>
<accession>A0ABP7THZ2</accession>
<keyword evidence="9" id="KW-1185">Reference proteome</keyword>
<dbReference type="SUPFAM" id="SSF52172">
    <property type="entry name" value="CheY-like"/>
    <property type="match status" value="1"/>
</dbReference>
<keyword evidence="3" id="KW-0238">DNA-binding</keyword>
<dbReference type="EMBL" id="BAABDK010000006">
    <property type="protein sequence ID" value="GAA4026502.1"/>
    <property type="molecule type" value="Genomic_DNA"/>
</dbReference>
<proteinExistence type="predicted"/>
<dbReference type="InterPro" id="IPR058245">
    <property type="entry name" value="NreC/VraR/RcsB-like_REC"/>
</dbReference>
<dbReference type="CDD" id="cd17535">
    <property type="entry name" value="REC_NarL-like"/>
    <property type="match status" value="1"/>
</dbReference>
<evidence type="ECO:0000256" key="1">
    <source>
        <dbReference type="ARBA" id="ARBA00022553"/>
    </source>
</evidence>
<organism evidence="8 9">
    <name type="scientific">Hymenobacter glaciei</name>
    <dbReference type="NCBI Taxonomy" id="877209"/>
    <lineage>
        <taxon>Bacteria</taxon>
        <taxon>Pseudomonadati</taxon>
        <taxon>Bacteroidota</taxon>
        <taxon>Cytophagia</taxon>
        <taxon>Cytophagales</taxon>
        <taxon>Hymenobacteraceae</taxon>
        <taxon>Hymenobacter</taxon>
    </lineage>
</organism>
<evidence type="ECO:0000256" key="5">
    <source>
        <dbReference type="PROSITE-ProRule" id="PRU00169"/>
    </source>
</evidence>
<evidence type="ECO:0000259" key="7">
    <source>
        <dbReference type="PROSITE" id="PS50110"/>
    </source>
</evidence>
<dbReference type="PANTHER" id="PTHR43214">
    <property type="entry name" value="TWO-COMPONENT RESPONSE REGULATOR"/>
    <property type="match status" value="1"/>
</dbReference>
<sequence>MIRVFLVDDHTVLRSGLRSLLADQPGLTVAGEAGNGLELLEQLPTTPADVVLLDINMPGMDGPETARQLREHYPDVQILVLSMLASTQYIFRMLDAGAAGYLLKSAGLDEIVHGIRTVASGRPFLCSEAGFAALEKLRTEPSEALNPDPKACSLSKRETEVLQLIAEGLTNGEIATKLFTSKRTIETHRQNIIGKTQMKNTASLIRYAVSEGLVA</sequence>
<reference evidence="9" key="1">
    <citation type="journal article" date="2019" name="Int. J. Syst. Evol. Microbiol.">
        <title>The Global Catalogue of Microorganisms (GCM) 10K type strain sequencing project: providing services to taxonomists for standard genome sequencing and annotation.</title>
        <authorList>
            <consortium name="The Broad Institute Genomics Platform"/>
            <consortium name="The Broad Institute Genome Sequencing Center for Infectious Disease"/>
            <person name="Wu L."/>
            <person name="Ma J."/>
        </authorList>
    </citation>
    <scope>NUCLEOTIDE SEQUENCE [LARGE SCALE GENOMIC DNA]</scope>
    <source>
        <strain evidence="9">JCM 17225</strain>
    </source>
</reference>
<dbReference type="SMART" id="SM00448">
    <property type="entry name" value="REC"/>
    <property type="match status" value="1"/>
</dbReference>